<organism evidence="2 3">
    <name type="scientific">Roridomyces roridus</name>
    <dbReference type="NCBI Taxonomy" id="1738132"/>
    <lineage>
        <taxon>Eukaryota</taxon>
        <taxon>Fungi</taxon>
        <taxon>Dikarya</taxon>
        <taxon>Basidiomycota</taxon>
        <taxon>Agaricomycotina</taxon>
        <taxon>Agaricomycetes</taxon>
        <taxon>Agaricomycetidae</taxon>
        <taxon>Agaricales</taxon>
        <taxon>Marasmiineae</taxon>
        <taxon>Mycenaceae</taxon>
        <taxon>Roridomyces</taxon>
    </lineage>
</organism>
<dbReference type="Gene3D" id="3.30.710.10">
    <property type="entry name" value="Potassium Channel Kv1.1, Chain A"/>
    <property type="match status" value="1"/>
</dbReference>
<evidence type="ECO:0000313" key="2">
    <source>
        <dbReference type="EMBL" id="KAJ7612187.1"/>
    </source>
</evidence>
<keyword evidence="3" id="KW-1185">Reference proteome</keyword>
<evidence type="ECO:0000259" key="1">
    <source>
        <dbReference type="PROSITE" id="PS50097"/>
    </source>
</evidence>
<accession>A0AAD7B7F4</accession>
<protein>
    <recommendedName>
        <fullName evidence="1">BTB domain-containing protein</fullName>
    </recommendedName>
</protein>
<dbReference type="InterPro" id="IPR000210">
    <property type="entry name" value="BTB/POZ_dom"/>
</dbReference>
<comment type="caution">
    <text evidence="2">The sequence shown here is derived from an EMBL/GenBank/DDBJ whole genome shotgun (WGS) entry which is preliminary data.</text>
</comment>
<name>A0AAD7B7F4_9AGAR</name>
<dbReference type="AlphaFoldDB" id="A0AAD7B7F4"/>
<dbReference type="PROSITE" id="PS50097">
    <property type="entry name" value="BTB"/>
    <property type="match status" value="1"/>
</dbReference>
<dbReference type="InterPro" id="IPR011333">
    <property type="entry name" value="SKP1/BTB/POZ_sf"/>
</dbReference>
<evidence type="ECO:0000313" key="3">
    <source>
        <dbReference type="Proteomes" id="UP001221142"/>
    </source>
</evidence>
<proteinExistence type="predicted"/>
<feature type="domain" description="BTB" evidence="1">
    <location>
        <begin position="18"/>
        <end position="89"/>
    </location>
</feature>
<sequence length="323" mass="36341">MQVDNTPQRAAELWFEDGNIVIQAGNSMFRVYRGILAGTSPIFRDMLSFPQPPEAELVEGCPLVRLPDAGSEVSVFLRAIFDSNLSICLNFFKPFPAPTQYPIIQGCLRLSHKYEVEHLRLRALVHLSSRYRTSLAERDTCRFQYGFPNRNVSEIVSWPWNSQVEAPWILPCALYDLSAQLKDGFADLLRDGASLSSEDLTRFLRGHHLQTLSAATVILPSLSNPPHDIQGCKSAANCREARLAAVAALSTEIQEYPTIPLGVWSEEDWYRVPGEPCSSCSSALEEARKSFWDDLPQMYGLPSWAELEKMRVAALGTVHWWHS</sequence>
<dbReference type="EMBL" id="JARKIF010000031">
    <property type="protein sequence ID" value="KAJ7612187.1"/>
    <property type="molecule type" value="Genomic_DNA"/>
</dbReference>
<gene>
    <name evidence="2" type="ORF">FB45DRAFT_843489</name>
</gene>
<dbReference type="Proteomes" id="UP001221142">
    <property type="component" value="Unassembled WGS sequence"/>
</dbReference>
<reference evidence="2" key="1">
    <citation type="submission" date="2023-03" db="EMBL/GenBank/DDBJ databases">
        <title>Massive genome expansion in bonnet fungi (Mycena s.s.) driven by repeated elements and novel gene families across ecological guilds.</title>
        <authorList>
            <consortium name="Lawrence Berkeley National Laboratory"/>
            <person name="Harder C.B."/>
            <person name="Miyauchi S."/>
            <person name="Viragh M."/>
            <person name="Kuo A."/>
            <person name="Thoen E."/>
            <person name="Andreopoulos B."/>
            <person name="Lu D."/>
            <person name="Skrede I."/>
            <person name="Drula E."/>
            <person name="Henrissat B."/>
            <person name="Morin E."/>
            <person name="Kohler A."/>
            <person name="Barry K."/>
            <person name="LaButti K."/>
            <person name="Morin E."/>
            <person name="Salamov A."/>
            <person name="Lipzen A."/>
            <person name="Mereny Z."/>
            <person name="Hegedus B."/>
            <person name="Baldrian P."/>
            <person name="Stursova M."/>
            <person name="Weitz H."/>
            <person name="Taylor A."/>
            <person name="Grigoriev I.V."/>
            <person name="Nagy L.G."/>
            <person name="Martin F."/>
            <person name="Kauserud H."/>
        </authorList>
    </citation>
    <scope>NUCLEOTIDE SEQUENCE</scope>
    <source>
        <strain evidence="2">9284</strain>
    </source>
</reference>